<evidence type="ECO:0000256" key="4">
    <source>
        <dbReference type="ARBA" id="ARBA00022487"/>
    </source>
</evidence>
<dbReference type="PROSITE" id="PS00155">
    <property type="entry name" value="CUTINASE_1"/>
    <property type="match status" value="1"/>
</dbReference>
<evidence type="ECO:0000256" key="9">
    <source>
        <dbReference type="ARBA" id="ARBA00034045"/>
    </source>
</evidence>
<dbReference type="GO" id="GO:0005576">
    <property type="term" value="C:extracellular region"/>
    <property type="evidence" value="ECO:0007669"/>
    <property type="project" value="UniProtKB-SubCell"/>
</dbReference>
<keyword evidence="6 13" id="KW-0732">Signal</keyword>
<evidence type="ECO:0000256" key="11">
    <source>
        <dbReference type="PIRSR" id="PIRSR611150-1"/>
    </source>
</evidence>
<evidence type="ECO:0000256" key="8">
    <source>
        <dbReference type="ARBA" id="ARBA00023157"/>
    </source>
</evidence>
<dbReference type="InterPro" id="IPR011150">
    <property type="entry name" value="Cutinase_monf"/>
</dbReference>
<comment type="caution">
    <text evidence="14">The sequence shown here is derived from an EMBL/GenBank/DDBJ whole genome shotgun (WGS) entry which is preliminary data.</text>
</comment>
<keyword evidence="5 13" id="KW-0964">Secreted</keyword>
<evidence type="ECO:0000256" key="2">
    <source>
        <dbReference type="ARBA" id="ARBA00007534"/>
    </source>
</evidence>
<dbReference type="InterPro" id="IPR043580">
    <property type="entry name" value="CUTINASE_1"/>
</dbReference>
<keyword evidence="7 13" id="KW-0378">Hydrolase</keyword>
<evidence type="ECO:0000256" key="12">
    <source>
        <dbReference type="PIRSR" id="PIRSR611150-2"/>
    </source>
</evidence>
<dbReference type="GO" id="GO:0050525">
    <property type="term" value="F:cutinase activity"/>
    <property type="evidence" value="ECO:0007669"/>
    <property type="project" value="UniProtKB-UniRule"/>
</dbReference>
<dbReference type="STRING" id="308745.A0A0F8USW6"/>
<dbReference type="PANTHER" id="PTHR48250:SF3">
    <property type="entry name" value="CUTINASE 1-RELATED"/>
    <property type="match status" value="1"/>
</dbReference>
<dbReference type="Proteomes" id="UP000034291">
    <property type="component" value="Unassembled WGS sequence"/>
</dbReference>
<dbReference type="GO" id="GO:0016052">
    <property type="term" value="P:carbohydrate catabolic process"/>
    <property type="evidence" value="ECO:0007669"/>
    <property type="project" value="TreeGrafter"/>
</dbReference>
<keyword evidence="15" id="KW-1185">Reference proteome</keyword>
<dbReference type="InterPro" id="IPR029058">
    <property type="entry name" value="AB_hydrolase_fold"/>
</dbReference>
<feature type="chain" id="PRO_5005117621" description="Cutinase" evidence="13">
    <location>
        <begin position="19"/>
        <end position="214"/>
    </location>
</feature>
<sequence>MKLCLLSLTLALAGFVTASFGDLNLRRDVSGNELRLGSCKPITFIFARASTEIGLLGISTGPGVCDQLKLKKPGDVACQGVGPAYTAELAPNFLPQGTTDAAINEAKELFNLAATKCPDTTIVAGGYSQGTAVMHNSISELPDAVKDRIAGVVLFGDTRNKQDHEQIPDFPRDKIKIYCAAGDMVCDGTLIITPAHFTYTMSVGDAADFLVSTL</sequence>
<keyword evidence="8 12" id="KW-1015">Disulfide bond</keyword>
<evidence type="ECO:0000313" key="15">
    <source>
        <dbReference type="Proteomes" id="UP000034291"/>
    </source>
</evidence>
<dbReference type="InterPro" id="IPR043579">
    <property type="entry name" value="CUTINASE_2"/>
</dbReference>
<feature type="disulfide bond" evidence="12">
    <location>
        <begin position="39"/>
        <end position="117"/>
    </location>
</feature>
<dbReference type="PRINTS" id="PR00129">
    <property type="entry name" value="CUTINASE"/>
</dbReference>
<dbReference type="FunFam" id="3.40.50.1820:FF:000235">
    <property type="entry name" value="Cutinase 1"/>
    <property type="match status" value="1"/>
</dbReference>
<evidence type="ECO:0000256" key="10">
    <source>
        <dbReference type="ARBA" id="ARBA00058979"/>
    </source>
</evidence>
<comment type="function">
    <text evidence="10">Catalyzes the hydrolysis of complex carboxylic polyesters found in the cell wall of plants. Degrades cutin, a macromolecule that forms the structure of the plant cuticle. Also degrades suberin, a specialized macromolecule found in the cell wall of various plant tissues.</text>
</comment>
<comment type="catalytic activity">
    <reaction evidence="9 13">
        <text>cutin + H2O = cutin monomers.</text>
        <dbReference type="EC" id="3.1.1.74"/>
    </reaction>
</comment>
<evidence type="ECO:0000256" key="6">
    <source>
        <dbReference type="ARBA" id="ARBA00022729"/>
    </source>
</evidence>
<feature type="active site" description="Proton donor/acceptor" evidence="11">
    <location>
        <position position="196"/>
    </location>
</feature>
<dbReference type="OrthoDB" id="3225429at2759"/>
<dbReference type="AlphaFoldDB" id="A0A0F8USW6"/>
<evidence type="ECO:0000256" key="7">
    <source>
        <dbReference type="ARBA" id="ARBA00022801"/>
    </source>
</evidence>
<evidence type="ECO:0000256" key="5">
    <source>
        <dbReference type="ARBA" id="ARBA00022525"/>
    </source>
</evidence>
<evidence type="ECO:0000256" key="13">
    <source>
        <dbReference type="RuleBase" id="RU361263"/>
    </source>
</evidence>
<evidence type="ECO:0000313" key="14">
    <source>
        <dbReference type="EMBL" id="KKK22563.1"/>
    </source>
</evidence>
<comment type="similarity">
    <text evidence="2 13">Belongs to the cutinase family.</text>
</comment>
<reference evidence="14 15" key="1">
    <citation type="submission" date="2015-02" db="EMBL/GenBank/DDBJ databases">
        <title>Draft Genome Sequences of Two Closely-Related Aflatoxigenic Aspergillus Species Obtained from the Cote d'Ivoire.</title>
        <authorList>
            <person name="Moore G.G."/>
            <person name="Beltz S.B."/>
            <person name="Mack B.M."/>
        </authorList>
    </citation>
    <scope>NUCLEOTIDE SEQUENCE [LARGE SCALE GENOMIC DNA]</scope>
    <source>
        <strain evidence="14 15">SRRC1468</strain>
    </source>
</reference>
<dbReference type="Pfam" id="PF01083">
    <property type="entry name" value="Cutinase"/>
    <property type="match status" value="1"/>
</dbReference>
<feature type="active site" evidence="11">
    <location>
        <position position="183"/>
    </location>
</feature>
<dbReference type="InterPro" id="IPR000675">
    <property type="entry name" value="Cutinase/axe"/>
</dbReference>
<feature type="signal peptide" evidence="13">
    <location>
        <begin position="1"/>
        <end position="18"/>
    </location>
</feature>
<dbReference type="SUPFAM" id="SSF53474">
    <property type="entry name" value="alpha/beta-Hydrolases"/>
    <property type="match status" value="1"/>
</dbReference>
<dbReference type="EMBL" id="JZBS01001472">
    <property type="protein sequence ID" value="KKK22563.1"/>
    <property type="molecule type" value="Genomic_DNA"/>
</dbReference>
<dbReference type="PROSITE" id="PS00931">
    <property type="entry name" value="CUTINASE_2"/>
    <property type="match status" value="1"/>
</dbReference>
<gene>
    <name evidence="14" type="ORF">ARAM_007031</name>
</gene>
<comment type="subcellular location">
    <subcellularLocation>
        <location evidence="1 13">Secreted</location>
    </subcellularLocation>
</comment>
<evidence type="ECO:0000256" key="3">
    <source>
        <dbReference type="ARBA" id="ARBA00013095"/>
    </source>
</evidence>
<name>A0A0F8USW6_9EURO</name>
<dbReference type="Gene3D" id="3.40.50.1820">
    <property type="entry name" value="alpha/beta hydrolase"/>
    <property type="match status" value="1"/>
</dbReference>
<dbReference type="EC" id="3.1.1.74" evidence="3 13"/>
<proteinExistence type="inferred from homology"/>
<feature type="active site" description="Nucleophile" evidence="11">
    <location>
        <position position="128"/>
    </location>
</feature>
<protein>
    <recommendedName>
        <fullName evidence="3 13">Cutinase</fullName>
        <ecNumber evidence="3 13">3.1.1.74</ecNumber>
    </recommendedName>
</protein>
<dbReference type="PANTHER" id="PTHR48250">
    <property type="entry name" value="CUTINASE 2-RELATED"/>
    <property type="match status" value="1"/>
</dbReference>
<evidence type="ECO:0000256" key="1">
    <source>
        <dbReference type="ARBA" id="ARBA00004613"/>
    </source>
</evidence>
<dbReference type="SMART" id="SM01110">
    <property type="entry name" value="Cutinase"/>
    <property type="match status" value="1"/>
</dbReference>
<feature type="disulfide bond" evidence="12">
    <location>
        <begin position="179"/>
        <end position="186"/>
    </location>
</feature>
<keyword evidence="4 13" id="KW-0719">Serine esterase</keyword>
<organism evidence="14 15">
    <name type="scientific">Aspergillus rambellii</name>
    <dbReference type="NCBI Taxonomy" id="308745"/>
    <lineage>
        <taxon>Eukaryota</taxon>
        <taxon>Fungi</taxon>
        <taxon>Dikarya</taxon>
        <taxon>Ascomycota</taxon>
        <taxon>Pezizomycotina</taxon>
        <taxon>Eurotiomycetes</taxon>
        <taxon>Eurotiomycetidae</taxon>
        <taxon>Eurotiales</taxon>
        <taxon>Aspergillaceae</taxon>
        <taxon>Aspergillus</taxon>
        <taxon>Aspergillus subgen. Nidulantes</taxon>
    </lineage>
</organism>
<accession>A0A0F8USW6</accession>